<evidence type="ECO:0000259" key="1">
    <source>
        <dbReference type="Pfam" id="PF13568"/>
    </source>
</evidence>
<sequence length="221" mass="24874">MKNTYTICIMLFFILKISAQQESFTFGISAGANWSSLKGEDIDNLSRDGSAKRATGYAIGVTLDNKTSNYFGLKHELFYSQRVTTIRIDDEINSVFDSKFKRQYIDLFPVSPALYYKGFEVYTGPYLGFLLNASVQRKDGEGNAYTDKTIYGTGQASGDYSQKMDAGFVAGLNYALPNGINIGARYIRGLVPILENSESKHQWKIYNESFFVTIGYKFNKK</sequence>
<organism evidence="2 3">
    <name type="scientific">Flavobacterium frigoritolerans</name>
    <dbReference type="NCBI Taxonomy" id="2987686"/>
    <lineage>
        <taxon>Bacteria</taxon>
        <taxon>Pseudomonadati</taxon>
        <taxon>Bacteroidota</taxon>
        <taxon>Flavobacteriia</taxon>
        <taxon>Flavobacteriales</taxon>
        <taxon>Flavobacteriaceae</taxon>
        <taxon>Flavobacterium</taxon>
    </lineage>
</organism>
<name>A0A9X3HMY6_9FLAO</name>
<reference evidence="2" key="1">
    <citation type="submission" date="2022-10" db="EMBL/GenBank/DDBJ databases">
        <title>Two novel species of Flavobacterium.</title>
        <authorList>
            <person name="Liu Q."/>
            <person name="Xin Y.-H."/>
        </authorList>
    </citation>
    <scope>NUCLEOTIDE SEQUENCE</scope>
    <source>
        <strain evidence="2">LS1R47</strain>
    </source>
</reference>
<keyword evidence="3" id="KW-1185">Reference proteome</keyword>
<dbReference type="InterPro" id="IPR025665">
    <property type="entry name" value="Beta-barrel_OMP_2"/>
</dbReference>
<comment type="caution">
    <text evidence="2">The sequence shown here is derived from an EMBL/GenBank/DDBJ whole genome shotgun (WGS) entry which is preliminary data.</text>
</comment>
<dbReference type="Proteomes" id="UP001151133">
    <property type="component" value="Unassembled WGS sequence"/>
</dbReference>
<dbReference type="RefSeq" id="WP_264288492.1">
    <property type="nucleotide sequence ID" value="NZ_JAOZEV010000020.1"/>
</dbReference>
<evidence type="ECO:0000313" key="3">
    <source>
        <dbReference type="Proteomes" id="UP001151133"/>
    </source>
</evidence>
<dbReference type="AlphaFoldDB" id="A0A9X3HMY6"/>
<gene>
    <name evidence="2" type="ORF">OIU80_18685</name>
</gene>
<protein>
    <submittedName>
        <fullName evidence="2">PorT family protein</fullName>
    </submittedName>
</protein>
<evidence type="ECO:0000313" key="2">
    <source>
        <dbReference type="EMBL" id="MCV9934310.1"/>
    </source>
</evidence>
<feature type="domain" description="Outer membrane protein beta-barrel" evidence="1">
    <location>
        <begin position="19"/>
        <end position="194"/>
    </location>
</feature>
<dbReference type="Pfam" id="PF13568">
    <property type="entry name" value="OMP_b-brl_2"/>
    <property type="match status" value="1"/>
</dbReference>
<accession>A0A9X3HMY6</accession>
<proteinExistence type="predicted"/>
<dbReference type="EMBL" id="JAOZEV010000020">
    <property type="protein sequence ID" value="MCV9934310.1"/>
    <property type="molecule type" value="Genomic_DNA"/>
</dbReference>